<dbReference type="Proteomes" id="UP000191931">
    <property type="component" value="Unassembled WGS sequence"/>
</dbReference>
<evidence type="ECO:0000256" key="4">
    <source>
        <dbReference type="ARBA" id="ARBA00022722"/>
    </source>
</evidence>
<dbReference type="Gene3D" id="3.90.1570.50">
    <property type="match status" value="1"/>
</dbReference>
<evidence type="ECO:0000259" key="11">
    <source>
        <dbReference type="Pfam" id="PF04313"/>
    </source>
</evidence>
<keyword evidence="4" id="KW-0540">Nuclease</keyword>
<dbReference type="InterPro" id="IPR007409">
    <property type="entry name" value="Restrct_endonuc_type1_HsdR_N"/>
</dbReference>
<evidence type="ECO:0000256" key="2">
    <source>
        <dbReference type="ARBA" id="ARBA00008598"/>
    </source>
</evidence>
<dbReference type="PANTHER" id="PTHR30195">
    <property type="entry name" value="TYPE I SITE-SPECIFIC DEOXYRIBONUCLEASE PROTEIN SUBUNIT M AND R"/>
    <property type="match status" value="1"/>
</dbReference>
<sequence length="361" mass="41415">MTTLNPEYLQSELPAIQLFEKLGYTYQNGSTNDERSSINDVILENRLKDAIKRLNPWLNENNVNNAFKEITSVSATSFIEANEHIHKLISTQEYTPKQIIDGKETYRGVSYIDFINIENNDFLIVNQMKFKGKEKNSIPDLAVFVNGLPLAVIECKSPTAQGAFSDCVNDLIYYQINSEKLFRYNQVCVGIYKVGGKYGAVGAKEVHYQHYKSDETQDIEALLERDPTHQDILIYNLFEKEKFLDLIRNFVILSMAINNPIQATSVKHLKKLLKDDYGKTITTTIQKFQEVDEDGNIIKVSKEKIEADGKHGFNRPEKKSVSHNLSCLKSWIRFSRNSSMRAMKPLLWDLLPSVNLLYSRP</sequence>
<comment type="catalytic activity">
    <reaction evidence="1">
        <text>Endonucleolytic cleavage of DNA to give random double-stranded fragments with terminal 5'-phosphates, ATP is simultaneously hydrolyzed.</text>
        <dbReference type="EC" id="3.1.21.3"/>
    </reaction>
</comment>
<dbReference type="Pfam" id="PF04313">
    <property type="entry name" value="HSDR_N"/>
    <property type="match status" value="1"/>
</dbReference>
<evidence type="ECO:0000256" key="5">
    <source>
        <dbReference type="ARBA" id="ARBA00022741"/>
    </source>
</evidence>
<keyword evidence="9" id="KW-0067">ATP-binding</keyword>
<dbReference type="RefSeq" id="WP_080805599.1">
    <property type="nucleotide sequence ID" value="NZ_LT828551.1"/>
</dbReference>
<dbReference type="GO" id="GO:0009307">
    <property type="term" value="P:DNA restriction-modification system"/>
    <property type="evidence" value="ECO:0007669"/>
    <property type="project" value="UniProtKB-KW"/>
</dbReference>
<dbReference type="GO" id="GO:0003677">
    <property type="term" value="F:DNA binding"/>
    <property type="evidence" value="ECO:0007669"/>
    <property type="project" value="UniProtKB-KW"/>
</dbReference>
<dbReference type="STRING" id="1246637.MTBBW1_1670003"/>
<dbReference type="EMBL" id="FWEV01000076">
    <property type="protein sequence ID" value="SLM28987.1"/>
    <property type="molecule type" value="Genomic_DNA"/>
</dbReference>
<evidence type="ECO:0000256" key="9">
    <source>
        <dbReference type="ARBA" id="ARBA00022840"/>
    </source>
</evidence>
<reference evidence="12 13" key="1">
    <citation type="submission" date="2017-03" db="EMBL/GenBank/DDBJ databases">
        <authorList>
            <person name="Afonso C.L."/>
            <person name="Miller P.J."/>
            <person name="Scott M.A."/>
            <person name="Spackman E."/>
            <person name="Goraichik I."/>
            <person name="Dimitrov K.M."/>
            <person name="Suarez D.L."/>
            <person name="Swayne D.E."/>
        </authorList>
    </citation>
    <scope>NUCLEOTIDE SEQUENCE [LARGE SCALE GENOMIC DNA]</scope>
    <source>
        <strain evidence="12">PRJEB14757</strain>
    </source>
</reference>
<evidence type="ECO:0000256" key="1">
    <source>
        <dbReference type="ARBA" id="ARBA00000851"/>
    </source>
</evidence>
<name>A0A1W1H927_9BACT</name>
<evidence type="ECO:0000313" key="13">
    <source>
        <dbReference type="Proteomes" id="UP000191931"/>
    </source>
</evidence>
<evidence type="ECO:0000256" key="8">
    <source>
        <dbReference type="ARBA" id="ARBA00022801"/>
    </source>
</evidence>
<dbReference type="PANTHER" id="PTHR30195:SF15">
    <property type="entry name" value="TYPE I RESTRICTION ENZYME HINDI ENDONUCLEASE SUBUNIT"/>
    <property type="match status" value="1"/>
</dbReference>
<dbReference type="AlphaFoldDB" id="A0A1W1H927"/>
<dbReference type="OrthoDB" id="9758243at2"/>
<dbReference type="CDD" id="cd22332">
    <property type="entry name" value="HsdR_N"/>
    <property type="match status" value="1"/>
</dbReference>
<organism evidence="12 13">
    <name type="scientific">Desulfamplus magnetovallimortis</name>
    <dbReference type="NCBI Taxonomy" id="1246637"/>
    <lineage>
        <taxon>Bacteria</taxon>
        <taxon>Pseudomonadati</taxon>
        <taxon>Thermodesulfobacteriota</taxon>
        <taxon>Desulfobacteria</taxon>
        <taxon>Desulfobacterales</taxon>
        <taxon>Desulfobacteraceae</taxon>
        <taxon>Desulfamplus</taxon>
    </lineage>
</organism>
<evidence type="ECO:0000256" key="7">
    <source>
        <dbReference type="ARBA" id="ARBA00022759"/>
    </source>
</evidence>
<evidence type="ECO:0000256" key="10">
    <source>
        <dbReference type="ARBA" id="ARBA00023125"/>
    </source>
</evidence>
<keyword evidence="7" id="KW-0255">Endonuclease</keyword>
<keyword evidence="5" id="KW-0547">Nucleotide-binding</keyword>
<keyword evidence="13" id="KW-1185">Reference proteome</keyword>
<feature type="domain" description="Restriction endonuclease type I HsdR N-terminal" evidence="11">
    <location>
        <begin position="11"/>
        <end position="204"/>
    </location>
</feature>
<dbReference type="GO" id="GO:0005524">
    <property type="term" value="F:ATP binding"/>
    <property type="evidence" value="ECO:0007669"/>
    <property type="project" value="UniProtKB-KW"/>
</dbReference>
<keyword evidence="10" id="KW-0238">DNA-binding</keyword>
<protein>
    <recommendedName>
        <fullName evidence="3">type I site-specific deoxyribonuclease</fullName>
        <ecNumber evidence="3">3.1.21.3</ecNumber>
    </recommendedName>
</protein>
<accession>A0A1W1H927</accession>
<dbReference type="GO" id="GO:0009035">
    <property type="term" value="F:type I site-specific deoxyribonuclease activity"/>
    <property type="evidence" value="ECO:0007669"/>
    <property type="project" value="UniProtKB-EC"/>
</dbReference>
<comment type="similarity">
    <text evidence="2">Belongs to the HsdR family.</text>
</comment>
<dbReference type="EC" id="3.1.21.3" evidence="3"/>
<proteinExistence type="inferred from homology"/>
<keyword evidence="6" id="KW-0680">Restriction system</keyword>
<evidence type="ECO:0000256" key="6">
    <source>
        <dbReference type="ARBA" id="ARBA00022747"/>
    </source>
</evidence>
<dbReference type="InterPro" id="IPR051268">
    <property type="entry name" value="Type-I_R_enzyme_R_subunit"/>
</dbReference>
<keyword evidence="8 12" id="KW-0378">Hydrolase</keyword>
<gene>
    <name evidence="12" type="ORF">MTBBW1_1670003</name>
</gene>
<evidence type="ECO:0000313" key="12">
    <source>
        <dbReference type="EMBL" id="SLM28987.1"/>
    </source>
</evidence>
<evidence type="ECO:0000256" key="3">
    <source>
        <dbReference type="ARBA" id="ARBA00012654"/>
    </source>
</evidence>